<keyword evidence="8" id="KW-1185">Reference proteome</keyword>
<evidence type="ECO:0000256" key="5">
    <source>
        <dbReference type="SAM" id="MobiDB-lite"/>
    </source>
</evidence>
<dbReference type="PANTHER" id="PTHR30537">
    <property type="entry name" value="HTH-TYPE TRANSCRIPTIONAL REGULATOR"/>
    <property type="match status" value="1"/>
</dbReference>
<dbReference type="AlphaFoldDB" id="A0A7G9RKW0"/>
<feature type="region of interest" description="Disordered" evidence="5">
    <location>
        <begin position="1"/>
        <end position="29"/>
    </location>
</feature>
<reference evidence="7 8" key="1">
    <citation type="submission" date="2020-08" db="EMBL/GenBank/DDBJ databases">
        <title>Genome sequence of Diaphorobacter ruginosibacter DSM 27467T.</title>
        <authorList>
            <person name="Hyun D.-W."/>
            <person name="Bae J.-W."/>
        </authorList>
    </citation>
    <scope>NUCLEOTIDE SEQUENCE [LARGE SCALE GENOMIC DNA]</scope>
    <source>
        <strain evidence="7 8">DSM 27467</strain>
    </source>
</reference>
<dbReference type="Gene3D" id="1.10.10.10">
    <property type="entry name" value="Winged helix-like DNA-binding domain superfamily/Winged helix DNA-binding domain"/>
    <property type="match status" value="1"/>
</dbReference>
<proteinExistence type="inferred from homology"/>
<evidence type="ECO:0000256" key="1">
    <source>
        <dbReference type="ARBA" id="ARBA00009437"/>
    </source>
</evidence>
<evidence type="ECO:0000313" key="8">
    <source>
        <dbReference type="Proteomes" id="UP000515811"/>
    </source>
</evidence>
<dbReference type="Pfam" id="PF00126">
    <property type="entry name" value="HTH_1"/>
    <property type="match status" value="1"/>
</dbReference>
<dbReference type="PANTHER" id="PTHR30537:SF71">
    <property type="entry name" value="TRANSCRIPTIONAL REGULATORY PROTEIN"/>
    <property type="match status" value="1"/>
</dbReference>
<dbReference type="InterPro" id="IPR036390">
    <property type="entry name" value="WH_DNA-bd_sf"/>
</dbReference>
<dbReference type="PROSITE" id="PS50931">
    <property type="entry name" value="HTH_LYSR"/>
    <property type="match status" value="1"/>
</dbReference>
<keyword evidence="2" id="KW-0805">Transcription regulation</keyword>
<evidence type="ECO:0000259" key="6">
    <source>
        <dbReference type="PROSITE" id="PS50931"/>
    </source>
</evidence>
<evidence type="ECO:0000256" key="3">
    <source>
        <dbReference type="ARBA" id="ARBA00023125"/>
    </source>
</evidence>
<dbReference type="SUPFAM" id="SSF46785">
    <property type="entry name" value="Winged helix' DNA-binding domain"/>
    <property type="match status" value="1"/>
</dbReference>
<dbReference type="InterPro" id="IPR000847">
    <property type="entry name" value="LysR_HTH_N"/>
</dbReference>
<dbReference type="Proteomes" id="UP000515811">
    <property type="component" value="Chromosome"/>
</dbReference>
<dbReference type="FunFam" id="1.10.10.10:FF:000001">
    <property type="entry name" value="LysR family transcriptional regulator"/>
    <property type="match status" value="1"/>
</dbReference>
<evidence type="ECO:0000256" key="4">
    <source>
        <dbReference type="ARBA" id="ARBA00023163"/>
    </source>
</evidence>
<dbReference type="RefSeq" id="WP_187596504.1">
    <property type="nucleotide sequence ID" value="NZ_CP060714.1"/>
</dbReference>
<dbReference type="InterPro" id="IPR058163">
    <property type="entry name" value="LysR-type_TF_proteobact-type"/>
</dbReference>
<dbReference type="InterPro" id="IPR036388">
    <property type="entry name" value="WH-like_DNA-bd_sf"/>
</dbReference>
<dbReference type="GO" id="GO:0003700">
    <property type="term" value="F:DNA-binding transcription factor activity"/>
    <property type="evidence" value="ECO:0007669"/>
    <property type="project" value="InterPro"/>
</dbReference>
<dbReference type="GO" id="GO:0006351">
    <property type="term" value="P:DNA-templated transcription"/>
    <property type="evidence" value="ECO:0007669"/>
    <property type="project" value="TreeGrafter"/>
</dbReference>
<feature type="domain" description="HTH lysR-type" evidence="6">
    <location>
        <begin position="35"/>
        <end position="87"/>
    </location>
</feature>
<accession>A0A7G9RKW0</accession>
<comment type="similarity">
    <text evidence="1">Belongs to the LysR transcriptional regulatory family.</text>
</comment>
<keyword evidence="4" id="KW-0804">Transcription</keyword>
<keyword evidence="3" id="KW-0238">DNA-binding</keyword>
<evidence type="ECO:0000256" key="2">
    <source>
        <dbReference type="ARBA" id="ARBA00023015"/>
    </source>
</evidence>
<dbReference type="Pfam" id="PF03466">
    <property type="entry name" value="LysR_substrate"/>
    <property type="match status" value="1"/>
</dbReference>
<protein>
    <submittedName>
        <fullName evidence="7">LysR family transcriptional regulator</fullName>
    </submittedName>
</protein>
<dbReference type="KEGG" id="drg:H9K76_16970"/>
<name>A0A7G9RKW0_9BURK</name>
<evidence type="ECO:0000313" key="7">
    <source>
        <dbReference type="EMBL" id="QNN56235.1"/>
    </source>
</evidence>
<organism evidence="7 8">
    <name type="scientific">Diaphorobacter ruginosibacter</name>
    <dbReference type="NCBI Taxonomy" id="1715720"/>
    <lineage>
        <taxon>Bacteria</taxon>
        <taxon>Pseudomonadati</taxon>
        <taxon>Pseudomonadota</taxon>
        <taxon>Betaproteobacteria</taxon>
        <taxon>Burkholderiales</taxon>
        <taxon>Comamonadaceae</taxon>
        <taxon>Diaphorobacter</taxon>
    </lineage>
</organism>
<gene>
    <name evidence="7" type="ORF">H9K76_16970</name>
</gene>
<sequence length="339" mass="37810">MNRRPSPRQPSAAAVRATSRAPRQPATEVNRSGELEVFVRVAELGSFSEAARQRDVSPSAVSKIVARLEVRLGVQLLQRSTRHLQLTAEGRKLLESGKRVLADLDELETSVTARSVPSGVVRINASTATGQLLLVPLLPQLMQAYPELVLDLSFTDHVVDLIEARADIAIRWGSLPSSDNVARLLGRTRQLIVGAPAYLERMGRPRHPDDLKRFVRIGWNYPRAVPHWPLCDHARKERFMIGMGEVLRVNDGEAMRNLAIAGAGLARLSLYHAWADLQAGRLEAVLEDFNPGDLEPIHALYVGKPGHLPLRTRVVLDFLKKHVDLRHAESVPKEFLRRR</sequence>
<dbReference type="InterPro" id="IPR005119">
    <property type="entry name" value="LysR_subst-bd"/>
</dbReference>
<dbReference type="GO" id="GO:0043565">
    <property type="term" value="F:sequence-specific DNA binding"/>
    <property type="evidence" value="ECO:0007669"/>
    <property type="project" value="TreeGrafter"/>
</dbReference>
<dbReference type="Gene3D" id="3.40.190.290">
    <property type="match status" value="1"/>
</dbReference>
<dbReference type="EMBL" id="CP060714">
    <property type="protein sequence ID" value="QNN56235.1"/>
    <property type="molecule type" value="Genomic_DNA"/>
</dbReference>
<dbReference type="SUPFAM" id="SSF53850">
    <property type="entry name" value="Periplasmic binding protein-like II"/>
    <property type="match status" value="1"/>
</dbReference>